<accession>A0AAV2LJR0</accession>
<organism evidence="1 2">
    <name type="scientific">Knipowitschia caucasica</name>
    <name type="common">Caucasian dwarf goby</name>
    <name type="synonym">Pomatoschistus caucasicus</name>
    <dbReference type="NCBI Taxonomy" id="637954"/>
    <lineage>
        <taxon>Eukaryota</taxon>
        <taxon>Metazoa</taxon>
        <taxon>Chordata</taxon>
        <taxon>Craniata</taxon>
        <taxon>Vertebrata</taxon>
        <taxon>Euteleostomi</taxon>
        <taxon>Actinopterygii</taxon>
        <taxon>Neopterygii</taxon>
        <taxon>Teleostei</taxon>
        <taxon>Neoteleostei</taxon>
        <taxon>Acanthomorphata</taxon>
        <taxon>Gobiaria</taxon>
        <taxon>Gobiiformes</taxon>
        <taxon>Gobioidei</taxon>
        <taxon>Gobiidae</taxon>
        <taxon>Gobiinae</taxon>
        <taxon>Knipowitschia</taxon>
    </lineage>
</organism>
<dbReference type="EMBL" id="OZ035825">
    <property type="protein sequence ID" value="CAL1600480.1"/>
    <property type="molecule type" value="Genomic_DNA"/>
</dbReference>
<proteinExistence type="predicted"/>
<dbReference type="PANTHER" id="PTHR45913:SF19">
    <property type="entry name" value="LOW QUALITY PROTEIN: ZINC FINGER BED DOMAIN-CONTAINING PROTEIN 5-LIKE"/>
    <property type="match status" value="1"/>
</dbReference>
<evidence type="ECO:0000313" key="2">
    <source>
        <dbReference type="Proteomes" id="UP001497482"/>
    </source>
</evidence>
<dbReference type="AlphaFoldDB" id="A0AAV2LJR0"/>
<dbReference type="Proteomes" id="UP001497482">
    <property type="component" value="Chromosome 3"/>
</dbReference>
<reference evidence="1 2" key="1">
    <citation type="submission" date="2024-04" db="EMBL/GenBank/DDBJ databases">
        <authorList>
            <person name="Waldvogel A.-M."/>
            <person name="Schoenle A."/>
        </authorList>
    </citation>
    <scope>NUCLEOTIDE SEQUENCE [LARGE SCALE GENOMIC DNA]</scope>
</reference>
<dbReference type="PANTHER" id="PTHR45913">
    <property type="entry name" value="EPM2A-INTERACTING PROTEIN 1"/>
    <property type="match status" value="1"/>
</dbReference>
<gene>
    <name evidence="1" type="ORF">KC01_LOCUS28572</name>
</gene>
<sequence length="199" mass="22537">MKPSHLKRHLKTKHGKHNDKPVEFFLRKREELKQSKSIIQSCGTPVAKAQEASYRASLRIARAAQEDILFCQSLETRTTAEHIFQLLNAFIHENGLDWKKCVGVCTDGARAMTGRNSGVATRIREVAPEMRWTHCSIHREALAVKKMPDDLKSVLDSAVKTVNFIKSRPMNARLFHVLCEEMGSEHVQLLLHTEKAASV</sequence>
<protein>
    <recommendedName>
        <fullName evidence="3">Transposase</fullName>
    </recommendedName>
</protein>
<keyword evidence="2" id="KW-1185">Reference proteome</keyword>
<name>A0AAV2LJR0_KNICA</name>
<evidence type="ECO:0008006" key="3">
    <source>
        <dbReference type="Google" id="ProtNLM"/>
    </source>
</evidence>
<evidence type="ECO:0000313" key="1">
    <source>
        <dbReference type="EMBL" id="CAL1600480.1"/>
    </source>
</evidence>